<feature type="transmembrane region" description="Helical" evidence="5">
    <location>
        <begin position="75"/>
        <end position="94"/>
    </location>
</feature>
<gene>
    <name evidence="7" type="ORF">MNBD_ALPHA08-1880</name>
</gene>
<dbReference type="EMBL" id="UOEC01000015">
    <property type="protein sequence ID" value="VAV86878.1"/>
    <property type="molecule type" value="Genomic_DNA"/>
</dbReference>
<evidence type="ECO:0000259" key="6">
    <source>
        <dbReference type="Pfam" id="PF07298"/>
    </source>
</evidence>
<dbReference type="Pfam" id="PF07298">
    <property type="entry name" value="NnrU"/>
    <property type="match status" value="1"/>
</dbReference>
<sequence>MTTLIIGMAVFFGVHVLTSTPFRAALAGKIGEMPYKALFSIVSLIGFGLMIWGFGMSRYGPDAARIVFNPPEWGLSVTGAFTLVGMIVLGSRGGKSHIRKIVKQPMSVGIGLWALGHLFSNGNLNEVLLLGGFLAYAIYDFLMCSAKGKTPKYEPQIKSDIIAIAIGVAIFATVLYFHFNLFGVAVL</sequence>
<organism evidence="7">
    <name type="scientific">hydrothermal vent metagenome</name>
    <dbReference type="NCBI Taxonomy" id="652676"/>
    <lineage>
        <taxon>unclassified sequences</taxon>
        <taxon>metagenomes</taxon>
        <taxon>ecological metagenomes</taxon>
    </lineage>
</organism>
<keyword evidence="4 5" id="KW-0472">Membrane</keyword>
<keyword evidence="2 5" id="KW-0812">Transmembrane</keyword>
<feature type="domain" description="NnrU" evidence="6">
    <location>
        <begin position="4"/>
        <end position="185"/>
    </location>
</feature>
<accession>A0A3B0RFM8</accession>
<evidence type="ECO:0000256" key="5">
    <source>
        <dbReference type="SAM" id="Phobius"/>
    </source>
</evidence>
<feature type="transmembrane region" description="Helical" evidence="5">
    <location>
        <begin position="160"/>
        <end position="179"/>
    </location>
</feature>
<feature type="transmembrane region" description="Helical" evidence="5">
    <location>
        <begin position="128"/>
        <end position="148"/>
    </location>
</feature>
<dbReference type="AlphaFoldDB" id="A0A3B0RFM8"/>
<evidence type="ECO:0000256" key="2">
    <source>
        <dbReference type="ARBA" id="ARBA00022692"/>
    </source>
</evidence>
<feature type="transmembrane region" description="Helical" evidence="5">
    <location>
        <begin position="37"/>
        <end position="55"/>
    </location>
</feature>
<evidence type="ECO:0000256" key="3">
    <source>
        <dbReference type="ARBA" id="ARBA00022989"/>
    </source>
</evidence>
<feature type="transmembrane region" description="Helical" evidence="5">
    <location>
        <begin position="6"/>
        <end position="25"/>
    </location>
</feature>
<dbReference type="InterPro" id="IPR009915">
    <property type="entry name" value="NnrU_dom"/>
</dbReference>
<keyword evidence="3 5" id="KW-1133">Transmembrane helix</keyword>
<reference evidence="7" key="1">
    <citation type="submission" date="2018-06" db="EMBL/GenBank/DDBJ databases">
        <authorList>
            <person name="Zhirakovskaya E."/>
        </authorList>
    </citation>
    <scope>NUCLEOTIDE SEQUENCE</scope>
</reference>
<protein>
    <recommendedName>
        <fullName evidence="6">NnrU domain-containing protein</fullName>
    </recommendedName>
</protein>
<evidence type="ECO:0000256" key="1">
    <source>
        <dbReference type="ARBA" id="ARBA00004141"/>
    </source>
</evidence>
<name>A0A3B0RFM8_9ZZZZ</name>
<proteinExistence type="predicted"/>
<dbReference type="GO" id="GO:0016020">
    <property type="term" value="C:membrane"/>
    <property type="evidence" value="ECO:0007669"/>
    <property type="project" value="UniProtKB-SubCell"/>
</dbReference>
<comment type="subcellular location">
    <subcellularLocation>
        <location evidence="1">Membrane</location>
        <topology evidence="1">Multi-pass membrane protein</topology>
    </subcellularLocation>
</comment>
<evidence type="ECO:0000313" key="7">
    <source>
        <dbReference type="EMBL" id="VAV86878.1"/>
    </source>
</evidence>
<evidence type="ECO:0000256" key="4">
    <source>
        <dbReference type="ARBA" id="ARBA00023136"/>
    </source>
</evidence>